<dbReference type="FunFam" id="3.40.50.720:FF:000084">
    <property type="entry name" value="Short-chain dehydrogenase reductase"/>
    <property type="match status" value="1"/>
</dbReference>
<dbReference type="EMBL" id="AP028056">
    <property type="protein sequence ID" value="BEH03448.1"/>
    <property type="molecule type" value="Genomic_DNA"/>
</dbReference>
<dbReference type="PRINTS" id="PR00080">
    <property type="entry name" value="SDRFAMILY"/>
</dbReference>
<name>A0AAN0MIA2_9ACTN</name>
<dbReference type="KEGG" id="broo:brsh051_27290"/>
<evidence type="ECO:0000256" key="1">
    <source>
        <dbReference type="ARBA" id="ARBA00006484"/>
    </source>
</evidence>
<proteinExistence type="inferred from homology"/>
<reference evidence="3" key="1">
    <citation type="journal article" date="2024" name="Int. J. Syst. Evol. Microbiol.">
        <title>Brooklawnia propionicigenes sp. nov., a facultatively anaerobic, propionate-producing bacterium isolated from a methanogenic reactor treating waste from cattle farms.</title>
        <authorList>
            <person name="Akita Y."/>
            <person name="Ueki A."/>
            <person name="Tonouchi A."/>
            <person name="Sugawara Y."/>
            <person name="Honma S."/>
            <person name="Kaku N."/>
            <person name="Ueki K."/>
        </authorList>
    </citation>
    <scope>NUCLEOTIDE SEQUENCE</scope>
    <source>
        <strain evidence="3">SH051</strain>
    </source>
</reference>
<evidence type="ECO:0000313" key="3">
    <source>
        <dbReference type="EMBL" id="BEH03448.1"/>
    </source>
</evidence>
<keyword evidence="2" id="KW-0560">Oxidoreductase</keyword>
<dbReference type="PANTHER" id="PTHR42760">
    <property type="entry name" value="SHORT-CHAIN DEHYDROGENASES/REDUCTASES FAMILY MEMBER"/>
    <property type="match status" value="1"/>
</dbReference>
<comment type="similarity">
    <text evidence="1">Belongs to the short-chain dehydrogenases/reductases (SDR) family.</text>
</comment>
<dbReference type="GO" id="GO:0016616">
    <property type="term" value="F:oxidoreductase activity, acting on the CH-OH group of donors, NAD or NADP as acceptor"/>
    <property type="evidence" value="ECO:0007669"/>
    <property type="project" value="TreeGrafter"/>
</dbReference>
<organism evidence="3 4">
    <name type="scientific">Brooklawnia propionicigenes</name>
    <dbReference type="NCBI Taxonomy" id="3041175"/>
    <lineage>
        <taxon>Bacteria</taxon>
        <taxon>Bacillati</taxon>
        <taxon>Actinomycetota</taxon>
        <taxon>Actinomycetes</taxon>
        <taxon>Propionibacteriales</taxon>
        <taxon>Propionibacteriaceae</taxon>
        <taxon>Brooklawnia</taxon>
    </lineage>
</organism>
<dbReference type="AlphaFoldDB" id="A0AAN0MIA2"/>
<dbReference type="Pfam" id="PF13561">
    <property type="entry name" value="adh_short_C2"/>
    <property type="match status" value="1"/>
</dbReference>
<dbReference type="SUPFAM" id="SSF51735">
    <property type="entry name" value="NAD(P)-binding Rossmann-fold domains"/>
    <property type="match status" value="1"/>
</dbReference>
<evidence type="ECO:0000256" key="2">
    <source>
        <dbReference type="ARBA" id="ARBA00023002"/>
    </source>
</evidence>
<dbReference type="Proteomes" id="UP001431656">
    <property type="component" value="Chromosome"/>
</dbReference>
<accession>A0AAN0MIA2</accession>
<evidence type="ECO:0000313" key="4">
    <source>
        <dbReference type="Proteomes" id="UP001431656"/>
    </source>
</evidence>
<dbReference type="InterPro" id="IPR036291">
    <property type="entry name" value="NAD(P)-bd_dom_sf"/>
</dbReference>
<dbReference type="PROSITE" id="PS00061">
    <property type="entry name" value="ADH_SHORT"/>
    <property type="match status" value="1"/>
</dbReference>
<gene>
    <name evidence="3" type="ORF">brsh051_27290</name>
</gene>
<protein>
    <submittedName>
        <fullName evidence="3">SDR family NAD(P)-dependent oxidoreductase</fullName>
    </submittedName>
</protein>
<dbReference type="PRINTS" id="PR00081">
    <property type="entry name" value="GDHRDH"/>
</dbReference>
<keyword evidence="4" id="KW-1185">Reference proteome</keyword>
<dbReference type="Gene3D" id="3.40.50.720">
    <property type="entry name" value="NAD(P)-binding Rossmann-like Domain"/>
    <property type="match status" value="1"/>
</dbReference>
<dbReference type="InterPro" id="IPR020904">
    <property type="entry name" value="Sc_DH/Rdtase_CS"/>
</dbReference>
<dbReference type="InterPro" id="IPR002347">
    <property type="entry name" value="SDR_fam"/>
</dbReference>
<sequence length="258" mass="26884">MHNRDMTFDLTDMRVLVTGGGVGIGLGIVRSFAELGAKVAFTWKTHEPDQALLDEIAELGGNPPFAVQLDVTDEHQVTTVLAQVADTLGGLDVLVNNAGGMIQRSTVDEMPLELWHQVLDVNLTSCFLVTRAALKYLADGSSIINVASLAGQNGGGPGASAYAASKAAVIGVTKAWAKEFSARQIRVNAVAPGLILDTPFHELFNTAAGRAAAIEGIALKKPGFPADVAGPVLWLADPRASGFVSGTTIDVNGAAYFS</sequence>